<name>A0A8J5HXZ2_ZINOF</name>
<comment type="similarity">
    <text evidence="1">Belongs to the complex I LYR family. LYRM9 subfamily.</text>
</comment>
<gene>
    <name evidence="3" type="ORF">ZIOFF_003635</name>
</gene>
<dbReference type="AlphaFoldDB" id="A0A8J5HXZ2"/>
<dbReference type="Pfam" id="PF05347">
    <property type="entry name" value="Complex1_LYR"/>
    <property type="match status" value="1"/>
</dbReference>
<organism evidence="3 4">
    <name type="scientific">Zingiber officinale</name>
    <name type="common">Ginger</name>
    <name type="synonym">Amomum zingiber</name>
    <dbReference type="NCBI Taxonomy" id="94328"/>
    <lineage>
        <taxon>Eukaryota</taxon>
        <taxon>Viridiplantae</taxon>
        <taxon>Streptophyta</taxon>
        <taxon>Embryophyta</taxon>
        <taxon>Tracheophyta</taxon>
        <taxon>Spermatophyta</taxon>
        <taxon>Magnoliopsida</taxon>
        <taxon>Liliopsida</taxon>
        <taxon>Zingiberales</taxon>
        <taxon>Zingiberaceae</taxon>
        <taxon>Zingiber</taxon>
    </lineage>
</organism>
<proteinExistence type="inferred from homology"/>
<feature type="domain" description="Complex 1 LYR protein" evidence="2">
    <location>
        <begin position="2"/>
        <end position="54"/>
    </location>
</feature>
<comment type="caution">
    <text evidence="3">The sequence shown here is derived from an EMBL/GenBank/DDBJ whole genome shotgun (WGS) entry which is preliminary data.</text>
</comment>
<reference evidence="3 4" key="1">
    <citation type="submission" date="2020-08" db="EMBL/GenBank/DDBJ databases">
        <title>Plant Genome Project.</title>
        <authorList>
            <person name="Zhang R.-G."/>
        </authorList>
    </citation>
    <scope>NUCLEOTIDE SEQUENCE [LARGE SCALE GENOMIC DNA]</scope>
    <source>
        <tissue evidence="3">Rhizome</tissue>
    </source>
</reference>
<evidence type="ECO:0000313" key="3">
    <source>
        <dbReference type="EMBL" id="KAG6538511.1"/>
    </source>
</evidence>
<sequence>MQRALRAYLEVLRLVRHLPPETRPYYCKYARENFVNYRDLDESTSLDELLQRAYAHSTWVLDKVATVPCRSRANHESSRPVPTLGASTLRTSLGCTASALGVFVVHTSMGHTTSTLGSSVLRTSMGASALSIGMGRTTSALGVFALRTNFCCTASVMPLY</sequence>
<accession>A0A8J5HXZ2</accession>
<keyword evidence="4" id="KW-1185">Reference proteome</keyword>
<protein>
    <recommendedName>
        <fullName evidence="2">Complex 1 LYR protein domain-containing protein</fullName>
    </recommendedName>
</protein>
<evidence type="ECO:0000259" key="2">
    <source>
        <dbReference type="Pfam" id="PF05347"/>
    </source>
</evidence>
<dbReference type="Proteomes" id="UP000734854">
    <property type="component" value="Unassembled WGS sequence"/>
</dbReference>
<dbReference type="InterPro" id="IPR045291">
    <property type="entry name" value="Complex1_LYR_LYRM9"/>
</dbReference>
<dbReference type="PANTHER" id="PTHR36758">
    <property type="entry name" value="OS01G0342800 PROTEIN"/>
    <property type="match status" value="1"/>
</dbReference>
<dbReference type="InterPro" id="IPR008011">
    <property type="entry name" value="Complex1_LYR_dom"/>
</dbReference>
<evidence type="ECO:0000256" key="1">
    <source>
        <dbReference type="ARBA" id="ARBA00025757"/>
    </source>
</evidence>
<evidence type="ECO:0000313" key="4">
    <source>
        <dbReference type="Proteomes" id="UP000734854"/>
    </source>
</evidence>
<dbReference type="CDD" id="cd20269">
    <property type="entry name" value="Complex1_LYR_LYRM9"/>
    <property type="match status" value="1"/>
</dbReference>
<dbReference type="EMBL" id="JACMSC010000001">
    <property type="protein sequence ID" value="KAG6538511.1"/>
    <property type="molecule type" value="Genomic_DNA"/>
</dbReference>
<dbReference type="PANTHER" id="PTHR36758:SF1">
    <property type="entry name" value="OS01G0342800 PROTEIN"/>
    <property type="match status" value="1"/>
</dbReference>